<name>A0A916RQL1_9HYPH</name>
<dbReference type="RefSeq" id="WP_127071414.1">
    <property type="nucleotide sequence ID" value="NZ_BMKB01000013.1"/>
</dbReference>
<dbReference type="AlphaFoldDB" id="A0A916RQL1"/>
<comment type="caution">
    <text evidence="1">The sequence shown here is derived from an EMBL/GenBank/DDBJ whole genome shotgun (WGS) entry which is preliminary data.</text>
</comment>
<organism evidence="1 2">
    <name type="scientific">Pelagibacterium lentulum</name>
    <dbReference type="NCBI Taxonomy" id="2029865"/>
    <lineage>
        <taxon>Bacteria</taxon>
        <taxon>Pseudomonadati</taxon>
        <taxon>Pseudomonadota</taxon>
        <taxon>Alphaproteobacteria</taxon>
        <taxon>Hyphomicrobiales</taxon>
        <taxon>Devosiaceae</taxon>
        <taxon>Pelagibacterium</taxon>
    </lineage>
</organism>
<proteinExistence type="predicted"/>
<dbReference type="EMBL" id="BMKB01000013">
    <property type="protein sequence ID" value="GGA64923.1"/>
    <property type="molecule type" value="Genomic_DNA"/>
</dbReference>
<evidence type="ECO:0000313" key="1">
    <source>
        <dbReference type="EMBL" id="GGA64923.1"/>
    </source>
</evidence>
<protein>
    <submittedName>
        <fullName evidence="1">Uncharacterized protein</fullName>
    </submittedName>
</protein>
<sequence length="122" mass="13371">MTSLLEGRIADLIQSGLEAGKLVYDIQFHRDGAIIPPANPWEDPTYGPPIDHVCRGFVDDYSTMLIAQSVVQIGDRKINIVANTLPVVPEPGDKITAQGQTFLVITVKRDPATAMWELQGRS</sequence>
<dbReference type="OrthoDB" id="8265746at2"/>
<keyword evidence="2" id="KW-1185">Reference proteome</keyword>
<dbReference type="Proteomes" id="UP000596977">
    <property type="component" value="Unassembled WGS sequence"/>
</dbReference>
<evidence type="ECO:0000313" key="2">
    <source>
        <dbReference type="Proteomes" id="UP000596977"/>
    </source>
</evidence>
<reference evidence="1 2" key="1">
    <citation type="journal article" date="2014" name="Int. J. Syst. Evol. Microbiol.">
        <title>Complete genome sequence of Corynebacterium casei LMG S-19264T (=DSM 44701T), isolated from a smear-ripened cheese.</title>
        <authorList>
            <consortium name="US DOE Joint Genome Institute (JGI-PGF)"/>
            <person name="Walter F."/>
            <person name="Albersmeier A."/>
            <person name="Kalinowski J."/>
            <person name="Ruckert C."/>
        </authorList>
    </citation>
    <scope>NUCLEOTIDE SEQUENCE [LARGE SCALE GENOMIC DNA]</scope>
    <source>
        <strain evidence="1 2">CGMCC 1.15896</strain>
    </source>
</reference>
<accession>A0A916RQL1</accession>
<gene>
    <name evidence="1" type="ORF">GCM10011499_39220</name>
</gene>